<dbReference type="RefSeq" id="WP_342022283.1">
    <property type="nucleotide sequence ID" value="NZ_CP151657.1"/>
</dbReference>
<keyword evidence="2" id="KW-1003">Cell membrane</keyword>
<proteinExistence type="predicted"/>
<feature type="transmembrane region" description="Helical" evidence="6">
    <location>
        <begin position="135"/>
        <end position="156"/>
    </location>
</feature>
<reference evidence="7 8" key="1">
    <citation type="submission" date="2024-04" db="EMBL/GenBank/DDBJ databases">
        <title>Arthrobacter sp. from Plains bison fecal sample.</title>
        <authorList>
            <person name="Ruzzini A."/>
        </authorList>
    </citation>
    <scope>NUCLEOTIDE SEQUENCE [LARGE SCALE GENOMIC DNA]</scope>
    <source>
        <strain evidence="7 8">EINP1</strain>
    </source>
</reference>
<feature type="transmembrane region" description="Helical" evidence="6">
    <location>
        <begin position="162"/>
        <end position="182"/>
    </location>
</feature>
<feature type="transmembrane region" description="Helical" evidence="6">
    <location>
        <begin position="341"/>
        <end position="364"/>
    </location>
</feature>
<evidence type="ECO:0000256" key="1">
    <source>
        <dbReference type="ARBA" id="ARBA00004651"/>
    </source>
</evidence>
<comment type="subcellular location">
    <subcellularLocation>
        <location evidence="1">Cell membrane</location>
        <topology evidence="1">Multi-pass membrane protein</topology>
    </subcellularLocation>
</comment>
<keyword evidence="4 6" id="KW-1133">Transmembrane helix</keyword>
<dbReference type="Pfam" id="PF13440">
    <property type="entry name" value="Polysacc_synt_3"/>
    <property type="match status" value="1"/>
</dbReference>
<feature type="transmembrane region" description="Helical" evidence="6">
    <location>
        <begin position="35"/>
        <end position="56"/>
    </location>
</feature>
<protein>
    <submittedName>
        <fullName evidence="7">Oligosaccharide flippase family protein</fullName>
    </submittedName>
</protein>
<feature type="transmembrane region" description="Helical" evidence="6">
    <location>
        <begin position="94"/>
        <end position="114"/>
    </location>
</feature>
<dbReference type="Proteomes" id="UP001448858">
    <property type="component" value="Chromosome"/>
</dbReference>
<evidence type="ECO:0000256" key="5">
    <source>
        <dbReference type="ARBA" id="ARBA00023136"/>
    </source>
</evidence>
<evidence type="ECO:0000256" key="2">
    <source>
        <dbReference type="ARBA" id="ARBA00022475"/>
    </source>
</evidence>
<feature type="transmembrane region" description="Helical" evidence="6">
    <location>
        <begin position="308"/>
        <end position="329"/>
    </location>
</feature>
<gene>
    <name evidence="7" type="ORF">AAE021_10500</name>
</gene>
<dbReference type="EMBL" id="CP151657">
    <property type="protein sequence ID" value="WZP14632.1"/>
    <property type="molecule type" value="Genomic_DNA"/>
</dbReference>
<evidence type="ECO:0000256" key="3">
    <source>
        <dbReference type="ARBA" id="ARBA00022692"/>
    </source>
</evidence>
<feature type="transmembrane region" description="Helical" evidence="6">
    <location>
        <begin position="68"/>
        <end position="88"/>
    </location>
</feature>
<keyword evidence="8" id="KW-1185">Reference proteome</keyword>
<dbReference type="InterPro" id="IPR050833">
    <property type="entry name" value="Poly_Biosynth_Transport"/>
</dbReference>
<evidence type="ECO:0000313" key="8">
    <source>
        <dbReference type="Proteomes" id="UP001448858"/>
    </source>
</evidence>
<evidence type="ECO:0000256" key="4">
    <source>
        <dbReference type="ARBA" id="ARBA00022989"/>
    </source>
</evidence>
<sequence length="414" mass="43296">MKKQFSALLISRGLSSLIQAVSLLLLVRWAGAEAFGLIAVITSIAAVLYALSDWGAAVHVPRSRAKELHALVAGGLVVSVIGNSAAAVMLTTGVAGAVILSGWNIWLVLIPIALAAEQFTEAGLTVSVADRVKSVVFVNLLVRRLSMLATFVGTYYVTYDAVLSYAFGCVVSAICGVTHVALDLRVRLRGMEKPQVRLGLWKEFSPFVLENISSSSRNLDTTIVAALTSVQATGYYSAAFRLTKPLNQIGGAATAVLVPHASRSSAREVKRAGTKLCVVGLLGIVVALLGGLFAEQIVVLFFGSDFVVAAPVFAWALVSIAPVCLAPSLGALLQGQGYQKFVAVNGLVFACITLAGVFIGTAAFGISGAAAALALSYILKSLVLAIRIGKLRTTDNSMVEHVDSRNASTAFKAE</sequence>
<dbReference type="PANTHER" id="PTHR30250">
    <property type="entry name" value="PST FAMILY PREDICTED COLANIC ACID TRANSPORTER"/>
    <property type="match status" value="1"/>
</dbReference>
<feature type="transmembrane region" description="Helical" evidence="6">
    <location>
        <begin position="370"/>
        <end position="388"/>
    </location>
</feature>
<accession>A0ABZ2ZR55</accession>
<keyword evidence="3 6" id="KW-0812">Transmembrane</keyword>
<name>A0ABZ2ZR55_9MICC</name>
<dbReference type="PANTHER" id="PTHR30250:SF11">
    <property type="entry name" value="O-ANTIGEN TRANSPORTER-RELATED"/>
    <property type="match status" value="1"/>
</dbReference>
<evidence type="ECO:0000256" key="6">
    <source>
        <dbReference type="SAM" id="Phobius"/>
    </source>
</evidence>
<feature type="transmembrane region" description="Helical" evidence="6">
    <location>
        <begin position="7"/>
        <end position="29"/>
    </location>
</feature>
<evidence type="ECO:0000313" key="7">
    <source>
        <dbReference type="EMBL" id="WZP14632.1"/>
    </source>
</evidence>
<keyword evidence="5 6" id="KW-0472">Membrane</keyword>
<organism evidence="7 8">
    <name type="scientific">Arthrobacter citreus</name>
    <dbReference type="NCBI Taxonomy" id="1670"/>
    <lineage>
        <taxon>Bacteria</taxon>
        <taxon>Bacillati</taxon>
        <taxon>Actinomycetota</taxon>
        <taxon>Actinomycetes</taxon>
        <taxon>Micrococcales</taxon>
        <taxon>Micrococcaceae</taxon>
        <taxon>Arthrobacter</taxon>
    </lineage>
</organism>
<feature type="transmembrane region" description="Helical" evidence="6">
    <location>
        <begin position="276"/>
        <end position="302"/>
    </location>
</feature>